<dbReference type="AlphaFoldDB" id="A0A6H5G4F7"/>
<evidence type="ECO:0000313" key="5">
    <source>
        <dbReference type="Proteomes" id="UP000479000"/>
    </source>
</evidence>
<reference evidence="3 5" key="1">
    <citation type="submission" date="2020-02" db="EMBL/GenBank/DDBJ databases">
        <authorList>
            <person name="Ferguson B K."/>
        </authorList>
    </citation>
    <scope>NUCLEOTIDE SEQUENCE [LARGE SCALE GENOMIC DNA]</scope>
</reference>
<dbReference type="GO" id="GO:0031122">
    <property type="term" value="P:cytoplasmic microtubule organization"/>
    <property type="evidence" value="ECO:0007669"/>
    <property type="project" value="InterPro"/>
</dbReference>
<evidence type="ECO:0000313" key="3">
    <source>
        <dbReference type="EMBL" id="CAA9996671.1"/>
    </source>
</evidence>
<dbReference type="Pfam" id="PF05622">
    <property type="entry name" value="HOOK"/>
    <property type="match status" value="1"/>
</dbReference>
<proteinExistence type="predicted"/>
<evidence type="ECO:0000313" key="4">
    <source>
        <dbReference type="EMBL" id="CAB0004815.1"/>
    </source>
</evidence>
<dbReference type="GO" id="GO:0008017">
    <property type="term" value="F:microtubule binding"/>
    <property type="evidence" value="ECO:0007669"/>
    <property type="project" value="InterPro"/>
</dbReference>
<dbReference type="EMBL" id="CADCXU010004790">
    <property type="protein sequence ID" value="CAA9996671.1"/>
    <property type="molecule type" value="Genomic_DNA"/>
</dbReference>
<accession>A0A6H5G4F7</accession>
<dbReference type="OrthoDB" id="49395at2759"/>
<feature type="domain" description="Hook C-terminal" evidence="2">
    <location>
        <begin position="3"/>
        <end position="61"/>
    </location>
</feature>
<keyword evidence="1" id="KW-0175">Coiled coil</keyword>
<sequence length="62" mass="6979">MNVMTEKLTAKENELVEAEEKLKRYLEKARSVAKAIEPTLDVGSMDASLLRTQLVDSQKSLK</sequence>
<evidence type="ECO:0000259" key="2">
    <source>
        <dbReference type="Pfam" id="PF05622"/>
    </source>
</evidence>
<keyword evidence="5" id="KW-1185">Reference proteome</keyword>
<gene>
    <name evidence="4" type="ORF">NTEN_LOCUS10292</name>
    <name evidence="3" type="ORF">NTEN_LOCUS3138</name>
</gene>
<protein>
    <recommendedName>
        <fullName evidence="2">Hook C-terminal domain-containing protein</fullName>
    </recommendedName>
</protein>
<evidence type="ECO:0000256" key="1">
    <source>
        <dbReference type="SAM" id="Coils"/>
    </source>
</evidence>
<organism evidence="3 5">
    <name type="scientific">Nesidiocoris tenuis</name>
    <dbReference type="NCBI Taxonomy" id="355587"/>
    <lineage>
        <taxon>Eukaryota</taxon>
        <taxon>Metazoa</taxon>
        <taxon>Ecdysozoa</taxon>
        <taxon>Arthropoda</taxon>
        <taxon>Hexapoda</taxon>
        <taxon>Insecta</taxon>
        <taxon>Pterygota</taxon>
        <taxon>Neoptera</taxon>
        <taxon>Paraneoptera</taxon>
        <taxon>Hemiptera</taxon>
        <taxon>Heteroptera</taxon>
        <taxon>Panheteroptera</taxon>
        <taxon>Cimicomorpha</taxon>
        <taxon>Miridae</taxon>
        <taxon>Dicyphina</taxon>
        <taxon>Nesidiocoris</taxon>
    </lineage>
</organism>
<dbReference type="Proteomes" id="UP000479000">
    <property type="component" value="Unassembled WGS sequence"/>
</dbReference>
<dbReference type="EMBL" id="CADCXU010015268">
    <property type="protein sequence ID" value="CAB0004815.1"/>
    <property type="molecule type" value="Genomic_DNA"/>
</dbReference>
<name>A0A6H5G4F7_9HEMI</name>
<feature type="coiled-coil region" evidence="1">
    <location>
        <begin position="1"/>
        <end position="35"/>
    </location>
</feature>
<dbReference type="InterPro" id="IPR008636">
    <property type="entry name" value="Hook_C"/>
</dbReference>
<feature type="non-terminal residue" evidence="3">
    <location>
        <position position="62"/>
    </location>
</feature>